<feature type="transmembrane region" description="Helical" evidence="1">
    <location>
        <begin position="136"/>
        <end position="154"/>
    </location>
</feature>
<reference evidence="2" key="1">
    <citation type="journal article" date="2012" name="Nat. Genet.">
        <title>Whole-genome sequence of Schistosoma haematobium.</title>
        <authorList>
            <person name="Young N.D."/>
            <person name="Jex A.R."/>
            <person name="Li B."/>
            <person name="Liu S."/>
            <person name="Yang L."/>
            <person name="Xiong Z."/>
            <person name="Li Y."/>
            <person name="Cantacessi C."/>
            <person name="Hall R.S."/>
            <person name="Xu X."/>
            <person name="Chen F."/>
            <person name="Wu X."/>
            <person name="Zerlotini A."/>
            <person name="Oliveira G."/>
            <person name="Hofmann A."/>
            <person name="Zhang G."/>
            <person name="Fang X."/>
            <person name="Kang Y."/>
            <person name="Campbell B.E."/>
            <person name="Loukas A."/>
            <person name="Ranganathan S."/>
            <person name="Rollinson D."/>
            <person name="Rinaldi G."/>
            <person name="Brindley P.J."/>
            <person name="Yang H."/>
            <person name="Wang J."/>
            <person name="Wang J."/>
            <person name="Gasser R.B."/>
        </authorList>
    </citation>
    <scope>NUCLEOTIDE SEQUENCE</scope>
</reference>
<keyword evidence="1" id="KW-1133">Transmembrane helix</keyword>
<feature type="transmembrane region" description="Helical" evidence="1">
    <location>
        <begin position="43"/>
        <end position="60"/>
    </location>
</feature>
<evidence type="ECO:0000256" key="1">
    <source>
        <dbReference type="SAM" id="Phobius"/>
    </source>
</evidence>
<dbReference type="CTD" id="29777"/>
<sequence>MLSLFISPEGRNGGSFYIFMFNLSIVSLRLLPIVEKHRPTNGTLHRTLSWAILFMFAFNSRNSVFFNLPHFRFPSGFQARVCIMMQSGDFHNVCPIHFQQPFLISSSSGVWFVLSHRRLLPMVSGQPILNILGRQLFVNICTSLMMVVVALQVSALYCRIVLTFVLKIVTLILVDSCFEFHLFFNCRDAALALPVLAFWVCIGSSCLLMMLLRALPSSVTGLVFSALYLRNLLFSLCILRPTDAEIATTLASSICISSYGWDRREKL</sequence>
<organism evidence="2 3">
    <name type="scientific">Schistosoma haematobium</name>
    <name type="common">Blood fluke</name>
    <dbReference type="NCBI Taxonomy" id="6185"/>
    <lineage>
        <taxon>Eukaryota</taxon>
        <taxon>Metazoa</taxon>
        <taxon>Spiralia</taxon>
        <taxon>Lophotrochozoa</taxon>
        <taxon>Platyhelminthes</taxon>
        <taxon>Trematoda</taxon>
        <taxon>Digenea</taxon>
        <taxon>Strigeidida</taxon>
        <taxon>Schistosomatoidea</taxon>
        <taxon>Schistosomatidae</taxon>
        <taxon>Schistosoma</taxon>
    </lineage>
</organism>
<dbReference type="EMBL" id="AMPZ03000005">
    <property type="protein sequence ID" value="KAH9582954.1"/>
    <property type="molecule type" value="Genomic_DNA"/>
</dbReference>
<proteinExistence type="predicted"/>
<keyword evidence="1" id="KW-0472">Membrane</keyword>
<feature type="transmembrane region" description="Helical" evidence="1">
    <location>
        <begin position="14"/>
        <end position="31"/>
    </location>
</feature>
<keyword evidence="3" id="KW-1185">Reference proteome</keyword>
<feature type="transmembrane region" description="Helical" evidence="1">
    <location>
        <begin position="218"/>
        <end position="239"/>
    </location>
</feature>
<feature type="transmembrane region" description="Helical" evidence="1">
    <location>
        <begin position="98"/>
        <end position="115"/>
    </location>
</feature>
<dbReference type="AlphaFoldDB" id="A0A922IMX7"/>
<evidence type="ECO:0000313" key="2">
    <source>
        <dbReference type="EMBL" id="KAH9582954.1"/>
    </source>
</evidence>
<comment type="caution">
    <text evidence="2">The sequence shown here is derived from an EMBL/GenBank/DDBJ whole genome shotgun (WGS) entry which is preliminary data.</text>
</comment>
<dbReference type="RefSeq" id="XP_051066366.1">
    <property type="nucleotide sequence ID" value="XM_051215832.1"/>
</dbReference>
<feature type="transmembrane region" description="Helical" evidence="1">
    <location>
        <begin position="160"/>
        <end position="178"/>
    </location>
</feature>
<dbReference type="GeneID" id="24598120"/>
<gene>
    <name evidence="2" type="primary">ABT1</name>
    <name evidence="2" type="ORF">MS3_00007538</name>
</gene>
<feature type="transmembrane region" description="Helical" evidence="1">
    <location>
        <begin position="190"/>
        <end position="212"/>
    </location>
</feature>
<keyword evidence="1" id="KW-0812">Transmembrane</keyword>
<dbReference type="Proteomes" id="UP000471633">
    <property type="component" value="Unassembled WGS sequence"/>
</dbReference>
<protein>
    <submittedName>
        <fullName evidence="2">Activator of basal transcription 1</fullName>
    </submittedName>
</protein>
<reference evidence="2" key="3">
    <citation type="submission" date="2021-06" db="EMBL/GenBank/DDBJ databases">
        <title>Chromosome-level genome assembly for S. haematobium.</title>
        <authorList>
            <person name="Stroehlein A.J."/>
        </authorList>
    </citation>
    <scope>NUCLEOTIDE SEQUENCE</scope>
</reference>
<reference evidence="2" key="4">
    <citation type="journal article" date="2022" name="PLoS Pathog.">
        <title>Chromosome-level genome of Schistosoma haematobium underpins genome-wide explorations of molecular variation.</title>
        <authorList>
            <person name="Stroehlein A.J."/>
            <person name="Korhonen P.K."/>
            <person name="Lee V.V."/>
            <person name="Ralph S.A."/>
            <person name="Mentink-Kane M."/>
            <person name="You H."/>
            <person name="McManus D.P."/>
            <person name="Tchuente L.T."/>
            <person name="Stothard J.R."/>
            <person name="Kaur P."/>
            <person name="Dudchenko O."/>
            <person name="Aiden E.L."/>
            <person name="Yang B."/>
            <person name="Yang H."/>
            <person name="Emery A.M."/>
            <person name="Webster B.L."/>
            <person name="Brindley P.J."/>
            <person name="Rollinson D."/>
            <person name="Chang B.C.H."/>
            <person name="Gasser R.B."/>
            <person name="Young N.D."/>
        </authorList>
    </citation>
    <scope>NUCLEOTIDE SEQUENCE</scope>
</reference>
<accession>A0A922IMX7</accession>
<name>A0A922IMX7_SCHHA</name>
<evidence type="ECO:0000313" key="3">
    <source>
        <dbReference type="Proteomes" id="UP000471633"/>
    </source>
</evidence>
<reference evidence="2" key="2">
    <citation type="journal article" date="2019" name="Gigascience">
        <title>High-quality Schistosoma haematobium genome achieved by single-molecule and long-range sequencing.</title>
        <authorList>
            <person name="Stroehlein A.J."/>
            <person name="Korhonen P.K."/>
            <person name="Chong T.M."/>
            <person name="Lim Y.L."/>
            <person name="Chan K.G."/>
            <person name="Webster B."/>
            <person name="Rollinson D."/>
            <person name="Brindley P.J."/>
            <person name="Gasser R.B."/>
            <person name="Young N.D."/>
        </authorList>
    </citation>
    <scope>NUCLEOTIDE SEQUENCE</scope>
</reference>